<dbReference type="PANTHER" id="PTHR12197">
    <property type="entry name" value="HISTONE-LYSINE N-METHYLTRANSFERASE SMYD"/>
    <property type="match status" value="1"/>
</dbReference>
<dbReference type="PANTHER" id="PTHR12197:SF251">
    <property type="entry name" value="EG:BACR7C10.4 PROTEIN"/>
    <property type="match status" value="1"/>
</dbReference>
<dbReference type="GO" id="GO:0008170">
    <property type="term" value="F:N-methyltransferase activity"/>
    <property type="evidence" value="ECO:0007669"/>
    <property type="project" value="UniProtKB-ARBA"/>
</dbReference>
<feature type="domain" description="MYND-type" evidence="6">
    <location>
        <begin position="32"/>
        <end position="70"/>
    </location>
</feature>
<proteinExistence type="predicted"/>
<dbReference type="Pfam" id="PF01753">
    <property type="entry name" value="zf-MYND"/>
    <property type="match status" value="1"/>
</dbReference>
<dbReference type="GO" id="GO:0005634">
    <property type="term" value="C:nucleus"/>
    <property type="evidence" value="ECO:0007669"/>
    <property type="project" value="TreeGrafter"/>
</dbReference>
<dbReference type="InterPro" id="IPR050869">
    <property type="entry name" value="H3K4_H4K5_MeTrfase"/>
</dbReference>
<name>A0A922I7V1_DERFA</name>
<reference evidence="7" key="2">
    <citation type="submission" date="2020-06" db="EMBL/GenBank/DDBJ databases">
        <authorList>
            <person name="Ji K."/>
            <person name="Li J."/>
        </authorList>
    </citation>
    <scope>NUCLEOTIDE SEQUENCE</scope>
    <source>
        <strain evidence="7">JKM2019</strain>
        <tissue evidence="7">Whole body</tissue>
    </source>
</reference>
<dbReference type="OrthoDB" id="10008965at2759"/>
<dbReference type="InterPro" id="IPR011990">
    <property type="entry name" value="TPR-like_helical_dom_sf"/>
</dbReference>
<reference evidence="8" key="4">
    <citation type="journal article" date="2022" name="Res Sq">
        <title>Comparative Genomics Reveals Insights into the Divergent Evolution of Astigmatic Mites and Household Pest Adaptations.</title>
        <authorList>
            <person name="Xiong Q."/>
            <person name="Wan A.T.-Y."/>
            <person name="Liu X.-Y."/>
            <person name="Fung C.S.-H."/>
            <person name="Xiao X."/>
            <person name="Malainual N."/>
            <person name="Hou J."/>
            <person name="Wang L."/>
            <person name="Wang M."/>
            <person name="Yang K."/>
            <person name="Cui Y."/>
            <person name="Leung E."/>
            <person name="Nong W."/>
            <person name="Shin S.-K."/>
            <person name="Au S."/>
            <person name="Jeong K.Y."/>
            <person name="Chew F.T."/>
            <person name="Hui J."/>
            <person name="Leung T.F."/>
            <person name="Tungtrongchitr A."/>
            <person name="Zhong N."/>
            <person name="Liu Z."/>
            <person name="Tsui S."/>
        </authorList>
    </citation>
    <scope>NUCLEOTIDE SEQUENCE</scope>
    <source>
        <strain evidence="8">Derf</strain>
        <tissue evidence="8">Whole organism</tissue>
    </source>
</reference>
<evidence type="ECO:0000313" key="7">
    <source>
        <dbReference type="EMBL" id="KAH7638782.1"/>
    </source>
</evidence>
<evidence type="ECO:0000313" key="8">
    <source>
        <dbReference type="EMBL" id="KAH9522928.1"/>
    </source>
</evidence>
<dbReference type="SUPFAM" id="SSF144232">
    <property type="entry name" value="HIT/MYND zinc finger-like"/>
    <property type="match status" value="1"/>
</dbReference>
<evidence type="ECO:0000259" key="6">
    <source>
        <dbReference type="PROSITE" id="PS50865"/>
    </source>
</evidence>
<evidence type="ECO:0000256" key="4">
    <source>
        <dbReference type="PROSITE-ProRule" id="PRU00134"/>
    </source>
</evidence>
<dbReference type="GO" id="GO:0008270">
    <property type="term" value="F:zinc ion binding"/>
    <property type="evidence" value="ECO:0007669"/>
    <property type="project" value="UniProtKB-KW"/>
</dbReference>
<feature type="domain" description="SET" evidence="5">
    <location>
        <begin position="127"/>
        <end position="228"/>
    </location>
</feature>
<dbReference type="PROSITE" id="PS01360">
    <property type="entry name" value="ZF_MYND_1"/>
    <property type="match status" value="1"/>
</dbReference>
<dbReference type="GO" id="GO:0008276">
    <property type="term" value="F:protein methyltransferase activity"/>
    <property type="evidence" value="ECO:0007669"/>
    <property type="project" value="UniProtKB-ARBA"/>
</dbReference>
<keyword evidence="2 4" id="KW-0863">Zinc-finger</keyword>
<keyword evidence="3" id="KW-0862">Zinc</keyword>
<dbReference type="SUPFAM" id="SSF82199">
    <property type="entry name" value="SET domain"/>
    <property type="match status" value="1"/>
</dbReference>
<dbReference type="PROSITE" id="PS50280">
    <property type="entry name" value="SET"/>
    <property type="match status" value="1"/>
</dbReference>
<dbReference type="EMBL" id="SDOV01000007">
    <property type="protein sequence ID" value="KAH7638782.1"/>
    <property type="molecule type" value="Genomic_DNA"/>
</dbReference>
<evidence type="ECO:0000256" key="1">
    <source>
        <dbReference type="ARBA" id="ARBA00022723"/>
    </source>
</evidence>
<dbReference type="Proteomes" id="UP000828236">
    <property type="component" value="Unassembled WGS sequence"/>
</dbReference>
<dbReference type="Gene3D" id="1.10.220.160">
    <property type="match status" value="1"/>
</dbReference>
<accession>A0A922I7V1</accession>
<dbReference type="Gene3D" id="1.25.40.10">
    <property type="entry name" value="Tetratricopeptide repeat domain"/>
    <property type="match status" value="1"/>
</dbReference>
<dbReference type="InterPro" id="IPR002893">
    <property type="entry name" value="Znf_MYND"/>
</dbReference>
<dbReference type="EMBL" id="ASGP02000002">
    <property type="protein sequence ID" value="KAH9522928.1"/>
    <property type="molecule type" value="Genomic_DNA"/>
</dbReference>
<dbReference type="InterPro" id="IPR046341">
    <property type="entry name" value="SET_dom_sf"/>
</dbReference>
<organism evidence="8 9">
    <name type="scientific">Dermatophagoides farinae</name>
    <name type="common">American house dust mite</name>
    <dbReference type="NCBI Taxonomy" id="6954"/>
    <lineage>
        <taxon>Eukaryota</taxon>
        <taxon>Metazoa</taxon>
        <taxon>Ecdysozoa</taxon>
        <taxon>Arthropoda</taxon>
        <taxon>Chelicerata</taxon>
        <taxon>Arachnida</taxon>
        <taxon>Acari</taxon>
        <taxon>Acariformes</taxon>
        <taxon>Sarcoptiformes</taxon>
        <taxon>Astigmata</taxon>
        <taxon>Psoroptidia</taxon>
        <taxon>Analgoidea</taxon>
        <taxon>Pyroglyphidae</taxon>
        <taxon>Dermatophagoidinae</taxon>
        <taxon>Dermatophagoides</taxon>
    </lineage>
</organism>
<evidence type="ECO:0000256" key="2">
    <source>
        <dbReference type="ARBA" id="ARBA00022771"/>
    </source>
</evidence>
<sequence>MTSNRDYKIGDIINVDTPFVHVLNLDQKNQYCDYCFSKCFELKKCNECKQMYYCGKTCQRKDWKKHKLECRIFRENFPIIQKDLDRFLLRLYLYIENNPDSLCERRKFHDDNPDSSRCFTDLMTHRPQIEMDAIRTNVFQSLFARFESLNQIQLNRDKLFECFCRLCINSFTITNCELNEIGSGLYLAESQMDHSCIPNAAPVFNGHRVVIRAIKTIKSGQPITINYVDMKQSTNIRQKKLVKQYYFTCKCNQCESNDSIDYERLGHLITKMDDAIDTNNWIEAYEMGIKTMPMFEKIYGDCHPDLTVQMIRMLKLHLQLIPDNNGQIDAEISKEIQQVKQAIERTNLYDDELYKIFVSIINDIQ</sequence>
<comment type="caution">
    <text evidence="8">The sequence shown here is derived from an EMBL/GenBank/DDBJ whole genome shotgun (WGS) entry which is preliminary data.</text>
</comment>
<evidence type="ECO:0000256" key="3">
    <source>
        <dbReference type="ARBA" id="ARBA00022833"/>
    </source>
</evidence>
<gene>
    <name evidence="8" type="ORF">DERF_006482</name>
    <name evidence="7" type="ORF">HUG17_2815</name>
</gene>
<evidence type="ECO:0000259" key="5">
    <source>
        <dbReference type="PROSITE" id="PS50280"/>
    </source>
</evidence>
<dbReference type="Gene3D" id="6.10.140.2220">
    <property type="match status" value="1"/>
</dbReference>
<dbReference type="PROSITE" id="PS50865">
    <property type="entry name" value="ZF_MYND_2"/>
    <property type="match status" value="1"/>
</dbReference>
<reference evidence="7" key="3">
    <citation type="journal article" date="2021" name="World Allergy Organ. J.">
        <title>Chromosome-level assembly of Dermatophagoides farinae genome and transcriptome reveals two novel allergens Der f 37 and Der f 39.</title>
        <authorList>
            <person name="Chen J."/>
            <person name="Cai Z."/>
            <person name="Fan D."/>
            <person name="Hu J."/>
            <person name="Hou Y."/>
            <person name="He Y."/>
            <person name="Zhang Z."/>
            <person name="Zhao Z."/>
            <person name="Gao P."/>
            <person name="Hu W."/>
            <person name="Sun J."/>
            <person name="Li J."/>
            <person name="Ji K."/>
        </authorList>
    </citation>
    <scope>NUCLEOTIDE SEQUENCE</scope>
    <source>
        <strain evidence="7">JKM2019</strain>
    </source>
</reference>
<dbReference type="Proteomes" id="UP000790347">
    <property type="component" value="Unassembled WGS sequence"/>
</dbReference>
<dbReference type="Gene3D" id="2.170.270.10">
    <property type="entry name" value="SET domain"/>
    <property type="match status" value="1"/>
</dbReference>
<dbReference type="AlphaFoldDB" id="A0A922I7V1"/>
<evidence type="ECO:0000313" key="9">
    <source>
        <dbReference type="Proteomes" id="UP000790347"/>
    </source>
</evidence>
<keyword evidence="9" id="KW-1185">Reference proteome</keyword>
<protein>
    <submittedName>
        <fullName evidence="7">Set and mynd domain-containing protein</fullName>
    </submittedName>
</protein>
<dbReference type="InterPro" id="IPR001214">
    <property type="entry name" value="SET_dom"/>
</dbReference>
<reference evidence="8" key="1">
    <citation type="submission" date="2013-05" db="EMBL/GenBank/DDBJ databases">
        <authorList>
            <person name="Yim A.K.Y."/>
            <person name="Chan T.F."/>
            <person name="Ji K.M."/>
            <person name="Liu X.Y."/>
            <person name="Zhou J.W."/>
            <person name="Li R.Q."/>
            <person name="Yang K.Y."/>
            <person name="Li J."/>
            <person name="Li M."/>
            <person name="Law P.T.W."/>
            <person name="Wu Y.L."/>
            <person name="Cai Z.L."/>
            <person name="Qin H."/>
            <person name="Bao Y."/>
            <person name="Leung R.K.K."/>
            <person name="Ng P.K.S."/>
            <person name="Zou J."/>
            <person name="Zhong X.J."/>
            <person name="Ran P.X."/>
            <person name="Zhong N.S."/>
            <person name="Liu Z.G."/>
            <person name="Tsui S.K.W."/>
        </authorList>
    </citation>
    <scope>NUCLEOTIDE SEQUENCE</scope>
    <source>
        <strain evidence="8">Derf</strain>
        <tissue evidence="8">Whole organism</tissue>
    </source>
</reference>
<dbReference type="GO" id="GO:0008757">
    <property type="term" value="F:S-adenosylmethionine-dependent methyltransferase activity"/>
    <property type="evidence" value="ECO:0007669"/>
    <property type="project" value="UniProtKB-ARBA"/>
</dbReference>
<keyword evidence="1" id="KW-0479">Metal-binding</keyword>